<dbReference type="EMBL" id="CAADFQ010000057">
    <property type="protein sequence ID" value="VFK33969.1"/>
    <property type="molecule type" value="Genomic_DNA"/>
</dbReference>
<gene>
    <name evidence="2" type="ORF">BECKMB1821H_GA0114242_106114</name>
    <name evidence="1" type="ORF">BECKMB1821I_GA0114274_105715</name>
</gene>
<name>A0A450XXF0_9GAMM</name>
<dbReference type="EMBL" id="CAADGH010000061">
    <property type="protein sequence ID" value="VFK76531.1"/>
    <property type="molecule type" value="Genomic_DNA"/>
</dbReference>
<sequence>MIEKILNDHMGEPTPDDKSCFYVTNPKSTLPCVQHHLYAYNHMVTCTFIVSLKE</sequence>
<proteinExistence type="predicted"/>
<evidence type="ECO:0000313" key="1">
    <source>
        <dbReference type="EMBL" id="VFK33969.1"/>
    </source>
</evidence>
<organism evidence="1">
    <name type="scientific">Candidatus Kentrum sp. MB</name>
    <dbReference type="NCBI Taxonomy" id="2138164"/>
    <lineage>
        <taxon>Bacteria</taxon>
        <taxon>Pseudomonadati</taxon>
        <taxon>Pseudomonadota</taxon>
        <taxon>Gammaproteobacteria</taxon>
        <taxon>Candidatus Kentrum</taxon>
    </lineage>
</organism>
<dbReference type="AlphaFoldDB" id="A0A450XXF0"/>
<accession>A0A450XXF0</accession>
<evidence type="ECO:0000313" key="2">
    <source>
        <dbReference type="EMBL" id="VFK76531.1"/>
    </source>
</evidence>
<protein>
    <submittedName>
        <fullName evidence="1">Uncharacterized protein</fullName>
    </submittedName>
</protein>
<reference evidence="1" key="1">
    <citation type="submission" date="2019-02" db="EMBL/GenBank/DDBJ databases">
        <authorList>
            <person name="Gruber-Vodicka R. H."/>
            <person name="Seah K. B. B."/>
        </authorList>
    </citation>
    <scope>NUCLEOTIDE SEQUENCE</scope>
    <source>
        <strain evidence="2">BECK_BZ198</strain>
        <strain evidence="1">BECK_BZ199</strain>
    </source>
</reference>